<evidence type="ECO:0000256" key="1">
    <source>
        <dbReference type="SAM" id="MobiDB-lite"/>
    </source>
</evidence>
<dbReference type="Proteomes" id="UP001497453">
    <property type="component" value="Chromosome 5"/>
</dbReference>
<gene>
    <name evidence="2" type="ORF">GFSPODELE1_LOCUS7091</name>
</gene>
<feature type="region of interest" description="Disordered" evidence="1">
    <location>
        <begin position="270"/>
        <end position="308"/>
    </location>
</feature>
<reference evidence="3" key="1">
    <citation type="submission" date="2024-04" db="EMBL/GenBank/DDBJ databases">
        <authorList>
            <person name="Shaw F."/>
            <person name="Minotto A."/>
        </authorList>
    </citation>
    <scope>NUCLEOTIDE SEQUENCE [LARGE SCALE GENOMIC DNA]</scope>
</reference>
<accession>A0ABP1DP33</accession>
<dbReference type="EMBL" id="OZ037948">
    <property type="protein sequence ID" value="CAL1708922.1"/>
    <property type="molecule type" value="Genomic_DNA"/>
</dbReference>
<keyword evidence="3" id="KW-1185">Reference proteome</keyword>
<protein>
    <submittedName>
        <fullName evidence="2">Uncharacterized protein</fullName>
    </submittedName>
</protein>
<feature type="compositionally biased region" description="Polar residues" evidence="1">
    <location>
        <begin position="203"/>
        <end position="213"/>
    </location>
</feature>
<sequence length="753" mass="87863">MLRRESWTVIFQRKKSPSYDYKFPSLEEIEKQFEDAERDRSNVFESSQRQLEFDFLEAEAARRLPEEQREQEFDQFLCRVRDKFLSDEKLRLVEFEEAEAKQERVFQSNEVRRGGVFEQKQGVREWDFNKSHEERDKQAKWFLQLIEQLFSKGHAYCEEIYNRMVDSLSAEFLNMLRSAQETFIFAQTKRNNVLKKMVKSSKSRMTTLESHSPFSDRGRALVSPSDKTETSPKPTMIPSPSRSPSILYRPSTIGSDGPWIPAAPTTVIQTSARPASPSSSALRPIRIAPRPEVVKNETDDSRGASSSASRRRALRDLLAFYSALLHEKEEKRAVLFKSALNSHDSTFKRAEAQRALTTGRRDSRFNEAEFSLESQFNSSQGAFRDQFDSREQVRNGVEDHRDQLFEDAQSRFELIFGQQQSSHSRRVGAACATEKRFAASCKSRVKNLLLGMEQMVRDIREKHRRLFTEACSGYQGEPAPQHTIPELVSSPQMIAPVSHHSHQDYIRVTTSHSPSFDNLRAPNVHLIQPVMVTPPDRAPDPESMFAPKTLFKANGWSAGLPLPQTEDVQKQHIYSSSTIEEHLKMHQAFFKKKEARRHKEAEHALQRWQQIFTINELKRQDEFKTQQKRCHDAVVQRQVTQPSQFWTEQQEREEEFQRNESERERLFWTQEEKRVSDFKSSQESRDTQFHKQQESLLTKAQLQETQREDDFSGWEISMQGKFWGMVMKWRNGFANDELKMERTFKKIAQSADA</sequence>
<feature type="compositionally biased region" description="Low complexity" evidence="1">
    <location>
        <begin position="271"/>
        <end position="287"/>
    </location>
</feature>
<feature type="region of interest" description="Disordered" evidence="1">
    <location>
        <begin position="201"/>
        <end position="246"/>
    </location>
</feature>
<proteinExistence type="predicted"/>
<feature type="compositionally biased region" description="Basic and acidic residues" evidence="1">
    <location>
        <begin position="292"/>
        <end position="302"/>
    </location>
</feature>
<evidence type="ECO:0000313" key="2">
    <source>
        <dbReference type="EMBL" id="CAL1708922.1"/>
    </source>
</evidence>
<name>A0ABP1DP33_9APHY</name>
<organism evidence="2 3">
    <name type="scientific">Somion occarium</name>
    <dbReference type="NCBI Taxonomy" id="3059160"/>
    <lineage>
        <taxon>Eukaryota</taxon>
        <taxon>Fungi</taxon>
        <taxon>Dikarya</taxon>
        <taxon>Basidiomycota</taxon>
        <taxon>Agaricomycotina</taxon>
        <taxon>Agaricomycetes</taxon>
        <taxon>Polyporales</taxon>
        <taxon>Cerrenaceae</taxon>
        <taxon>Somion</taxon>
    </lineage>
</organism>
<evidence type="ECO:0000313" key="3">
    <source>
        <dbReference type="Proteomes" id="UP001497453"/>
    </source>
</evidence>